<dbReference type="PANTHER" id="PTHR35503:SF2">
    <property type="entry name" value="OS04G0455700 PROTEIN"/>
    <property type="match status" value="1"/>
</dbReference>
<evidence type="ECO:0000259" key="1">
    <source>
        <dbReference type="PROSITE" id="PS50004"/>
    </source>
</evidence>
<evidence type="ECO:0000313" key="2">
    <source>
        <dbReference type="Proteomes" id="UP001652660"/>
    </source>
</evidence>
<evidence type="ECO:0000313" key="3">
    <source>
        <dbReference type="RefSeq" id="XP_027076822.1"/>
    </source>
</evidence>
<dbReference type="InterPro" id="IPR035892">
    <property type="entry name" value="C2_domain_sf"/>
</dbReference>
<dbReference type="PROSITE" id="PS50004">
    <property type="entry name" value="C2"/>
    <property type="match status" value="1"/>
</dbReference>
<dbReference type="Gene3D" id="2.60.40.150">
    <property type="entry name" value="C2 domain"/>
    <property type="match status" value="1"/>
</dbReference>
<organism evidence="2 3">
    <name type="scientific">Coffea arabica</name>
    <name type="common">Arabian coffee</name>
    <dbReference type="NCBI Taxonomy" id="13443"/>
    <lineage>
        <taxon>Eukaryota</taxon>
        <taxon>Viridiplantae</taxon>
        <taxon>Streptophyta</taxon>
        <taxon>Embryophyta</taxon>
        <taxon>Tracheophyta</taxon>
        <taxon>Spermatophyta</taxon>
        <taxon>Magnoliopsida</taxon>
        <taxon>eudicotyledons</taxon>
        <taxon>Gunneridae</taxon>
        <taxon>Pentapetalae</taxon>
        <taxon>asterids</taxon>
        <taxon>lamiids</taxon>
        <taxon>Gentianales</taxon>
        <taxon>Rubiaceae</taxon>
        <taxon>Ixoroideae</taxon>
        <taxon>Gardenieae complex</taxon>
        <taxon>Bertiereae - Coffeeae clade</taxon>
        <taxon>Coffeeae</taxon>
        <taxon>Coffea</taxon>
    </lineage>
</organism>
<reference evidence="3" key="2">
    <citation type="submission" date="2025-08" db="UniProtKB">
        <authorList>
            <consortium name="RefSeq"/>
        </authorList>
    </citation>
    <scope>IDENTIFICATION</scope>
    <source>
        <tissue evidence="3">Leaves</tissue>
    </source>
</reference>
<accession>A0A6P6TFK6</accession>
<dbReference type="RefSeq" id="XP_027076822.1">
    <property type="nucleotide sequence ID" value="XM_027221021.1"/>
</dbReference>
<reference evidence="2" key="1">
    <citation type="journal article" date="2025" name="Foods">
        <title>Unveiling the Microbial Signatures of Arabica Coffee Cherries: Insights into Ripeness Specific Diversity, Functional Traits, and Implications for Quality and Safety.</title>
        <authorList>
            <consortium name="RefSeq"/>
            <person name="Tenea G.N."/>
            <person name="Cifuentes V."/>
            <person name="Reyes P."/>
            <person name="Cevallos-Vallejos M."/>
        </authorList>
    </citation>
    <scope>NUCLEOTIDE SEQUENCE [LARGE SCALE GENOMIC DNA]</scope>
</reference>
<proteinExistence type="predicted"/>
<dbReference type="OrthoDB" id="687396at2759"/>
<gene>
    <name evidence="3" type="primary">LOC113700545</name>
</gene>
<feature type="domain" description="C2" evidence="1">
    <location>
        <begin position="1"/>
        <end position="127"/>
    </location>
</feature>
<keyword evidence="2" id="KW-1185">Reference proteome</keyword>
<dbReference type="SUPFAM" id="SSF49562">
    <property type="entry name" value="C2 domain (Calcium/lipid-binding domain, CaLB)"/>
    <property type="match status" value="1"/>
</dbReference>
<name>A0A6P6TFK6_COFAR</name>
<dbReference type="GeneID" id="113700545"/>
<protein>
    <recommendedName>
        <fullName evidence="1">C2 domain-containing protein</fullName>
    </recommendedName>
</protein>
<sequence length="200" mass="22660">MDASSQCLSSLVCEVSIIRAKNMEFKSSGDLFVRCYLPAGNNTRRVQLNSKKISSESDLFWDEFFSLECLGTEDAINSLRQGSIVFELRSIKSVLERLTGGSKIMGRAEIPLENGFESPNMEVETWVRMNSKNPRLHQDVMPPSVQVKVKIGVPEMTNEWSQNNDRLRRRRWDYSCGCKEGGCQSLDYDLFALGFALEAL</sequence>
<dbReference type="Proteomes" id="UP001652660">
    <property type="component" value="Chromosome 7e"/>
</dbReference>
<dbReference type="PANTHER" id="PTHR35503">
    <property type="entry name" value="OSJNBA0006M15.15 PROTEIN"/>
    <property type="match status" value="1"/>
</dbReference>
<dbReference type="InterPro" id="IPR000008">
    <property type="entry name" value="C2_dom"/>
</dbReference>
<dbReference type="AlphaFoldDB" id="A0A6P6TFK6"/>